<name>A0A9P4TY35_9PEZI</name>
<keyword evidence="4" id="KW-1185">Reference proteome</keyword>
<dbReference type="PANTHER" id="PTHR38790">
    <property type="entry name" value="2EXR DOMAIN-CONTAINING PROTEIN-RELATED"/>
    <property type="match status" value="1"/>
</dbReference>
<feature type="domain" description="DUF7730" evidence="2">
    <location>
        <begin position="67"/>
        <end position="165"/>
    </location>
</feature>
<dbReference type="Pfam" id="PF24864">
    <property type="entry name" value="DUF7730"/>
    <property type="match status" value="1"/>
</dbReference>
<evidence type="ECO:0000256" key="1">
    <source>
        <dbReference type="SAM" id="MobiDB-lite"/>
    </source>
</evidence>
<feature type="region of interest" description="Disordered" evidence="1">
    <location>
        <begin position="30"/>
        <end position="69"/>
    </location>
</feature>
<feature type="region of interest" description="Disordered" evidence="1">
    <location>
        <begin position="91"/>
        <end position="115"/>
    </location>
</feature>
<sequence>MRRFVRTNRKGAGEASELDRPYERAFVRPSSIKRSSISRRSDNLSRPSSKKSTLKRSQSGSTTSRPSLLNLPPEIRLAIWRYILPPNNNTNITHSSKPRQFKFYTDNDSSDTDRKRSVQRGFTKLLQVDGFALAILRTNRQVYYEGLSVLYSENAFHFVGSNFLPVLDFMRRLSGEARGCVKTVRVTMLPEGQSVRGDQLELFCRVVHDWLPGLNVLDSGSWVWI</sequence>
<dbReference type="AlphaFoldDB" id="A0A9P4TY35"/>
<feature type="compositionally biased region" description="Polar residues" evidence="1">
    <location>
        <begin position="55"/>
        <end position="67"/>
    </location>
</feature>
<dbReference type="OrthoDB" id="62952at2759"/>
<accession>A0A9P4TY35</accession>
<proteinExistence type="predicted"/>
<reference evidence="3" key="1">
    <citation type="journal article" date="2020" name="Stud. Mycol.">
        <title>101 Dothideomycetes genomes: a test case for predicting lifestyles and emergence of pathogens.</title>
        <authorList>
            <person name="Haridas S."/>
            <person name="Albert R."/>
            <person name="Binder M."/>
            <person name="Bloem J."/>
            <person name="Labutti K."/>
            <person name="Salamov A."/>
            <person name="Andreopoulos B."/>
            <person name="Baker S."/>
            <person name="Barry K."/>
            <person name="Bills G."/>
            <person name="Bluhm B."/>
            <person name="Cannon C."/>
            <person name="Castanera R."/>
            <person name="Culley D."/>
            <person name="Daum C."/>
            <person name="Ezra D."/>
            <person name="Gonzalez J."/>
            <person name="Henrissat B."/>
            <person name="Kuo A."/>
            <person name="Liang C."/>
            <person name="Lipzen A."/>
            <person name="Lutzoni F."/>
            <person name="Magnuson J."/>
            <person name="Mondo S."/>
            <person name="Nolan M."/>
            <person name="Ohm R."/>
            <person name="Pangilinan J."/>
            <person name="Park H.-J."/>
            <person name="Ramirez L."/>
            <person name="Alfaro M."/>
            <person name="Sun H."/>
            <person name="Tritt A."/>
            <person name="Yoshinaga Y."/>
            <person name="Zwiers L.-H."/>
            <person name="Turgeon B."/>
            <person name="Goodwin S."/>
            <person name="Spatafora J."/>
            <person name="Crous P."/>
            <person name="Grigoriev I."/>
        </authorList>
    </citation>
    <scope>NUCLEOTIDE SEQUENCE</scope>
    <source>
        <strain evidence="3">CBS 130266</strain>
    </source>
</reference>
<gene>
    <name evidence="3" type="ORF">EJ08DRAFT_635180</name>
</gene>
<organism evidence="3 4">
    <name type="scientific">Tothia fuscella</name>
    <dbReference type="NCBI Taxonomy" id="1048955"/>
    <lineage>
        <taxon>Eukaryota</taxon>
        <taxon>Fungi</taxon>
        <taxon>Dikarya</taxon>
        <taxon>Ascomycota</taxon>
        <taxon>Pezizomycotina</taxon>
        <taxon>Dothideomycetes</taxon>
        <taxon>Pleosporomycetidae</taxon>
        <taxon>Venturiales</taxon>
        <taxon>Cylindrosympodiaceae</taxon>
        <taxon>Tothia</taxon>
    </lineage>
</organism>
<evidence type="ECO:0000313" key="3">
    <source>
        <dbReference type="EMBL" id="KAF2429488.1"/>
    </source>
</evidence>
<dbReference type="Proteomes" id="UP000800235">
    <property type="component" value="Unassembled WGS sequence"/>
</dbReference>
<dbReference type="EMBL" id="MU007046">
    <property type="protein sequence ID" value="KAF2429488.1"/>
    <property type="molecule type" value="Genomic_DNA"/>
</dbReference>
<dbReference type="InterPro" id="IPR056632">
    <property type="entry name" value="DUF7730"/>
</dbReference>
<evidence type="ECO:0000259" key="2">
    <source>
        <dbReference type="Pfam" id="PF24864"/>
    </source>
</evidence>
<comment type="caution">
    <text evidence="3">The sequence shown here is derived from an EMBL/GenBank/DDBJ whole genome shotgun (WGS) entry which is preliminary data.</text>
</comment>
<evidence type="ECO:0000313" key="4">
    <source>
        <dbReference type="Proteomes" id="UP000800235"/>
    </source>
</evidence>
<protein>
    <recommendedName>
        <fullName evidence="2">DUF7730 domain-containing protein</fullName>
    </recommendedName>
</protein>